<evidence type="ECO:0000313" key="8">
    <source>
        <dbReference type="EMBL" id="KAI7754929.1"/>
    </source>
</evidence>
<keyword evidence="2" id="KW-0813">Transport</keyword>
<evidence type="ECO:0000313" key="9">
    <source>
        <dbReference type="Proteomes" id="UP001206925"/>
    </source>
</evidence>
<protein>
    <recommendedName>
        <fullName evidence="7">CASTOR/POLLUX/SYM8 ion channel conserved domain-containing protein</fullName>
    </recommendedName>
</protein>
<organism evidence="8 9">
    <name type="scientific">Ambrosia artemisiifolia</name>
    <name type="common">Common ragweed</name>
    <dbReference type="NCBI Taxonomy" id="4212"/>
    <lineage>
        <taxon>Eukaryota</taxon>
        <taxon>Viridiplantae</taxon>
        <taxon>Streptophyta</taxon>
        <taxon>Embryophyta</taxon>
        <taxon>Tracheophyta</taxon>
        <taxon>Spermatophyta</taxon>
        <taxon>Magnoliopsida</taxon>
        <taxon>eudicotyledons</taxon>
        <taxon>Gunneridae</taxon>
        <taxon>Pentapetalae</taxon>
        <taxon>asterids</taxon>
        <taxon>campanulids</taxon>
        <taxon>Asterales</taxon>
        <taxon>Asteraceae</taxon>
        <taxon>Asteroideae</taxon>
        <taxon>Heliantheae alliance</taxon>
        <taxon>Heliantheae</taxon>
        <taxon>Ambrosia</taxon>
    </lineage>
</organism>
<evidence type="ECO:0000256" key="4">
    <source>
        <dbReference type="ARBA" id="ARBA00022989"/>
    </source>
</evidence>
<keyword evidence="3" id="KW-0812">Transmembrane</keyword>
<comment type="caution">
    <text evidence="8">The sequence shown here is derived from an EMBL/GenBank/DDBJ whole genome shotgun (WGS) entry which is preliminary data.</text>
</comment>
<dbReference type="GO" id="GO:0012505">
    <property type="term" value="C:endomembrane system"/>
    <property type="evidence" value="ECO:0007669"/>
    <property type="project" value="UniProtKB-SubCell"/>
</dbReference>
<dbReference type="InterPro" id="IPR044849">
    <property type="entry name" value="CASTOR/POLLUX/SYM8-like"/>
</dbReference>
<keyword evidence="4" id="KW-1133">Transmembrane helix</keyword>
<dbReference type="EMBL" id="JAMZMK010002276">
    <property type="protein sequence ID" value="KAI7754929.1"/>
    <property type="molecule type" value="Genomic_DNA"/>
</dbReference>
<dbReference type="Pfam" id="PF06241">
    <property type="entry name" value="Castor_Poll_mid"/>
    <property type="match status" value="1"/>
</dbReference>
<name>A0AAD5GVR3_AMBAR</name>
<dbReference type="PANTHER" id="PTHR31563:SF10">
    <property type="entry name" value="ION CHANNEL POLLUX-RELATED"/>
    <property type="match status" value="1"/>
</dbReference>
<feature type="domain" description="CASTOR/POLLUX/SYM8 ion channel conserved" evidence="7">
    <location>
        <begin position="8"/>
        <end position="76"/>
    </location>
</feature>
<gene>
    <name evidence="8" type="ORF">M8C21_027039</name>
</gene>
<accession>A0AAD5GVR3</accession>
<dbReference type="InterPro" id="IPR010420">
    <property type="entry name" value="CASTOR/POLLUX/SYM8_dom"/>
</dbReference>
<comment type="subcellular location">
    <subcellularLocation>
        <location evidence="1">Endomembrane system</location>
        <topology evidence="1">Multi-pass membrane protein</topology>
    </subcellularLocation>
</comment>
<reference evidence="8" key="1">
    <citation type="submission" date="2022-06" db="EMBL/GenBank/DDBJ databases">
        <title>Uncovering the hologenomic basis of an extraordinary plant invasion.</title>
        <authorList>
            <person name="Bieker V.C."/>
            <person name="Martin M.D."/>
            <person name="Gilbert T."/>
            <person name="Hodgins K."/>
            <person name="Battlay P."/>
            <person name="Petersen B."/>
            <person name="Wilson J."/>
        </authorList>
    </citation>
    <scope>NUCLEOTIDE SEQUENCE</scope>
    <source>
        <strain evidence="8">AA19_3_7</strain>
        <tissue evidence="8">Leaf</tissue>
    </source>
</reference>
<evidence type="ECO:0000256" key="5">
    <source>
        <dbReference type="ARBA" id="ARBA00023065"/>
    </source>
</evidence>
<keyword evidence="9" id="KW-1185">Reference proteome</keyword>
<sequence length="82" mass="9064">MGRYVGGRVLIKRWPQLDGMRFEDVLLSFPDAIPCGVKVASEGGKININSHDEYILKEGDEMLVIAEDDDTYSPSPLPEVGI</sequence>
<evidence type="ECO:0000256" key="3">
    <source>
        <dbReference type="ARBA" id="ARBA00022692"/>
    </source>
</evidence>
<dbReference type="Proteomes" id="UP001206925">
    <property type="component" value="Unassembled WGS sequence"/>
</dbReference>
<evidence type="ECO:0000259" key="7">
    <source>
        <dbReference type="Pfam" id="PF06241"/>
    </source>
</evidence>
<dbReference type="GO" id="GO:0006811">
    <property type="term" value="P:monoatomic ion transport"/>
    <property type="evidence" value="ECO:0007669"/>
    <property type="project" value="UniProtKB-KW"/>
</dbReference>
<dbReference type="AlphaFoldDB" id="A0AAD5GVR3"/>
<evidence type="ECO:0000256" key="6">
    <source>
        <dbReference type="ARBA" id="ARBA00023136"/>
    </source>
</evidence>
<keyword evidence="6" id="KW-0472">Membrane</keyword>
<dbReference type="PANTHER" id="PTHR31563">
    <property type="entry name" value="ION CHANNEL POLLUX-RELATED"/>
    <property type="match status" value="1"/>
</dbReference>
<evidence type="ECO:0000256" key="1">
    <source>
        <dbReference type="ARBA" id="ARBA00004127"/>
    </source>
</evidence>
<proteinExistence type="predicted"/>
<keyword evidence="5" id="KW-0406">Ion transport</keyword>
<evidence type="ECO:0000256" key="2">
    <source>
        <dbReference type="ARBA" id="ARBA00022448"/>
    </source>
</evidence>